<dbReference type="Pfam" id="PF01547">
    <property type="entry name" value="SBP_bac_1"/>
    <property type="match status" value="1"/>
</dbReference>
<keyword evidence="4" id="KW-1185">Reference proteome</keyword>
<dbReference type="SUPFAM" id="SSF53850">
    <property type="entry name" value="Periplasmic binding protein-like II"/>
    <property type="match status" value="1"/>
</dbReference>
<dbReference type="Proteomes" id="UP000426246">
    <property type="component" value="Chromosome"/>
</dbReference>
<protein>
    <submittedName>
        <fullName evidence="3">Carbohydrate ABC transporter substrate-binding protein</fullName>
    </submittedName>
</protein>
<evidence type="ECO:0000313" key="4">
    <source>
        <dbReference type="Proteomes" id="UP000426246"/>
    </source>
</evidence>
<name>A0A6B8RSJ1_9BACL</name>
<gene>
    <name evidence="3" type="ORF">EHS13_33395</name>
</gene>
<evidence type="ECO:0000256" key="1">
    <source>
        <dbReference type="ARBA" id="ARBA00008520"/>
    </source>
</evidence>
<dbReference type="KEGG" id="ppsc:EHS13_33395"/>
<comment type="similarity">
    <text evidence="1">Belongs to the bacterial solute-binding protein 1 family.</text>
</comment>
<accession>A0A6B8RSJ1</accession>
<proteinExistence type="inferred from homology"/>
<evidence type="ECO:0000313" key="3">
    <source>
        <dbReference type="EMBL" id="QGQ99411.1"/>
    </source>
</evidence>
<sequence length="458" mass="50170">MTGQSGITIRGEATMKVKKQHTILKSLLVGTVVIGLLAGCGSKSSTDSTNPEATKAAEGKKSNVTLTIAASQNWIRQADKDIAADFTQETGIKVDFQVNPDDQYKDVIKSKLATKEATDIIYFQGGVSAYELLPADNLLDLTNEAWVARETEWAKGGTTLDGKVIGLNRWGTDGWGIMYNPELFTKLNLKVPTTYEEFLAVCEAIKAAGIIPIFENAKDTWHLPLWLNNIAYQVSAKDSSLYGKLADGTTKFADIPQAEMAVAQLKELADKGYLGKDFMSNDWNGAIPALGEGKYAMILTYTSWSSEVKAKYPDSNADKWEMFPAPLAGVKSWATSAGGVIQVINKNSKNVEEAKQYFNYIAKADVLLKFYGAHEMLKTNEIPFKDAKNPVKNLVFDTVVANSPDGYGLDFEGGVKFFIKENYGQSFQDLLLNGKSPKQVIDFIDNDRAKLIKAATGK</sequence>
<dbReference type="AlphaFoldDB" id="A0A6B8RSJ1"/>
<dbReference type="EMBL" id="CP034235">
    <property type="protein sequence ID" value="QGQ99411.1"/>
    <property type="molecule type" value="Genomic_DNA"/>
</dbReference>
<dbReference type="InterPro" id="IPR006059">
    <property type="entry name" value="SBP"/>
</dbReference>
<reference evidence="4" key="1">
    <citation type="submission" date="2018-11" db="EMBL/GenBank/DDBJ databases">
        <title>Complete genome sequence of Paenibacillus sp. ML311-T8.</title>
        <authorList>
            <person name="Nam Y.-D."/>
            <person name="Kang J."/>
            <person name="Chung W.-H."/>
            <person name="Park Y.S."/>
        </authorList>
    </citation>
    <scope>NUCLEOTIDE SEQUENCE [LARGE SCALE GENOMIC DNA]</scope>
    <source>
        <strain evidence="4">ML311-T8</strain>
    </source>
</reference>
<dbReference type="PANTHER" id="PTHR43649">
    <property type="entry name" value="ARABINOSE-BINDING PROTEIN-RELATED"/>
    <property type="match status" value="1"/>
</dbReference>
<dbReference type="InterPro" id="IPR050490">
    <property type="entry name" value="Bact_solute-bd_prot1"/>
</dbReference>
<evidence type="ECO:0000256" key="2">
    <source>
        <dbReference type="ARBA" id="ARBA00022448"/>
    </source>
</evidence>
<dbReference type="Gene3D" id="3.40.190.10">
    <property type="entry name" value="Periplasmic binding protein-like II"/>
    <property type="match status" value="2"/>
</dbReference>
<dbReference type="PANTHER" id="PTHR43649:SF29">
    <property type="entry name" value="OSMOPROTECTIVE COMPOUNDS-BINDING PROTEIN GGTB"/>
    <property type="match status" value="1"/>
</dbReference>
<keyword evidence="2" id="KW-0813">Transport</keyword>
<organism evidence="3 4">
    <name type="scientific">Paenibacillus psychroresistens</name>
    <dbReference type="NCBI Taxonomy" id="1778678"/>
    <lineage>
        <taxon>Bacteria</taxon>
        <taxon>Bacillati</taxon>
        <taxon>Bacillota</taxon>
        <taxon>Bacilli</taxon>
        <taxon>Bacillales</taxon>
        <taxon>Paenibacillaceae</taxon>
        <taxon>Paenibacillus</taxon>
    </lineage>
</organism>